<reference evidence="3 4" key="1">
    <citation type="submission" date="2019-02" db="EMBL/GenBank/DDBJ databases">
        <title>Deep-cultivation of Planctomycetes and their phenomic and genomic characterization uncovers novel biology.</title>
        <authorList>
            <person name="Wiegand S."/>
            <person name="Jogler M."/>
            <person name="Boedeker C."/>
            <person name="Pinto D."/>
            <person name="Vollmers J."/>
            <person name="Rivas-Marin E."/>
            <person name="Kohn T."/>
            <person name="Peeters S.H."/>
            <person name="Heuer A."/>
            <person name="Rast P."/>
            <person name="Oberbeckmann S."/>
            <person name="Bunk B."/>
            <person name="Jeske O."/>
            <person name="Meyerdierks A."/>
            <person name="Storesund J.E."/>
            <person name="Kallscheuer N."/>
            <person name="Luecker S."/>
            <person name="Lage O.M."/>
            <person name="Pohl T."/>
            <person name="Merkel B.J."/>
            <person name="Hornburger P."/>
            <person name="Mueller R.-W."/>
            <person name="Bruemmer F."/>
            <person name="Labrenz M."/>
            <person name="Spormann A.M."/>
            <person name="Op den Camp H."/>
            <person name="Overmann J."/>
            <person name="Amann R."/>
            <person name="Jetten M.S.M."/>
            <person name="Mascher T."/>
            <person name="Medema M.H."/>
            <person name="Devos D.P."/>
            <person name="Kaster A.-K."/>
            <person name="Ovreas L."/>
            <person name="Rohde M."/>
            <person name="Galperin M.Y."/>
            <person name="Jogler C."/>
        </authorList>
    </citation>
    <scope>NUCLEOTIDE SEQUENCE [LARGE SCALE GENOMIC DNA]</scope>
    <source>
        <strain evidence="3 4">Pan216</strain>
    </source>
</reference>
<dbReference type="InterPro" id="IPR045584">
    <property type="entry name" value="Pilin-like"/>
</dbReference>
<keyword evidence="1" id="KW-0812">Transmembrane</keyword>
<dbReference type="InterPro" id="IPR027558">
    <property type="entry name" value="Pre_pil_HX9DG_C"/>
</dbReference>
<organism evidence="3 4">
    <name type="scientific">Kolteria novifilia</name>
    <dbReference type="NCBI Taxonomy" id="2527975"/>
    <lineage>
        <taxon>Bacteria</taxon>
        <taxon>Pseudomonadati</taxon>
        <taxon>Planctomycetota</taxon>
        <taxon>Planctomycetia</taxon>
        <taxon>Kolteriales</taxon>
        <taxon>Kolteriaceae</taxon>
        <taxon>Kolteria</taxon>
    </lineage>
</organism>
<dbReference type="InterPro" id="IPR011453">
    <property type="entry name" value="DUF1559"/>
</dbReference>
<dbReference type="Gene3D" id="3.30.700.10">
    <property type="entry name" value="Glycoprotein, Type 4 Pilin"/>
    <property type="match status" value="1"/>
</dbReference>
<dbReference type="Pfam" id="PF07963">
    <property type="entry name" value="N_methyl"/>
    <property type="match status" value="1"/>
</dbReference>
<dbReference type="PANTHER" id="PTHR30093">
    <property type="entry name" value="GENERAL SECRETION PATHWAY PROTEIN G"/>
    <property type="match status" value="1"/>
</dbReference>
<dbReference type="NCBIfam" id="TIGR04294">
    <property type="entry name" value="pre_pil_HX9DG"/>
    <property type="match status" value="1"/>
</dbReference>
<dbReference type="KEGG" id="knv:Pan216_46810"/>
<keyword evidence="1" id="KW-1133">Transmembrane helix</keyword>
<keyword evidence="1" id="KW-0472">Membrane</keyword>
<dbReference type="PANTHER" id="PTHR30093:SF2">
    <property type="entry name" value="TYPE II SECRETION SYSTEM PROTEIN H"/>
    <property type="match status" value="1"/>
</dbReference>
<proteinExistence type="predicted"/>
<protein>
    <submittedName>
        <fullName evidence="3">Type II secretion system protein G</fullName>
    </submittedName>
</protein>
<evidence type="ECO:0000313" key="4">
    <source>
        <dbReference type="Proteomes" id="UP000317093"/>
    </source>
</evidence>
<evidence type="ECO:0000256" key="1">
    <source>
        <dbReference type="SAM" id="Phobius"/>
    </source>
</evidence>
<feature type="transmembrane region" description="Helical" evidence="1">
    <location>
        <begin position="12"/>
        <end position="34"/>
    </location>
</feature>
<keyword evidence="4" id="KW-1185">Reference proteome</keyword>
<dbReference type="Pfam" id="PF07596">
    <property type="entry name" value="SBP_bac_10"/>
    <property type="match status" value="1"/>
</dbReference>
<dbReference type="NCBIfam" id="TIGR02532">
    <property type="entry name" value="IV_pilin_GFxxxE"/>
    <property type="match status" value="1"/>
</dbReference>
<dbReference type="EMBL" id="CP036279">
    <property type="protein sequence ID" value="QDU63800.1"/>
    <property type="molecule type" value="Genomic_DNA"/>
</dbReference>
<dbReference type="Proteomes" id="UP000317093">
    <property type="component" value="Chromosome"/>
</dbReference>
<dbReference type="PROSITE" id="PS00409">
    <property type="entry name" value="PROKAR_NTER_METHYL"/>
    <property type="match status" value="1"/>
</dbReference>
<feature type="domain" description="DUF1559" evidence="2">
    <location>
        <begin position="35"/>
        <end position="284"/>
    </location>
</feature>
<accession>A0A518B9Y4</accession>
<evidence type="ECO:0000259" key="2">
    <source>
        <dbReference type="Pfam" id="PF07596"/>
    </source>
</evidence>
<dbReference type="InterPro" id="IPR012902">
    <property type="entry name" value="N_methyl_site"/>
</dbReference>
<dbReference type="RefSeq" id="WP_419192851.1">
    <property type="nucleotide sequence ID" value="NZ_CP036279.1"/>
</dbReference>
<evidence type="ECO:0000313" key="3">
    <source>
        <dbReference type="EMBL" id="QDU63800.1"/>
    </source>
</evidence>
<dbReference type="AlphaFoldDB" id="A0A518B9Y4"/>
<gene>
    <name evidence="3" type="primary">xcpT_22</name>
    <name evidence="3" type="ORF">Pan216_46810</name>
</gene>
<name>A0A518B9Y4_9BACT</name>
<sequence length="303" mass="32551">MGKSLSRRAGFTLVELLVVIAIIGILVALLLPAVQQAREAARRTQCINHLKQLGTALHNYVTNHNVLPPGGISSTQMGWHVLVLPMIDRASLYDQFSFAAGHYTMANKIEHSLNRIETFLCPSSSQHQGLAGDDVVGGQRVYTTNYYAVMGPIGTNPVTGSDYAVKEPGGTHGDLAIDGMLYRNSSVRFSSVSDGLSHTFLLGEISRNNPDLSGDSIRYRTWVRGCTAGGSGSWCASCKGVELPINSAPADNDFNNIAFNSNHEGGTHFIFGDASARFVSESIDYDVFLGSASRDGGETGRIH</sequence>
<dbReference type="SUPFAM" id="SSF54523">
    <property type="entry name" value="Pili subunits"/>
    <property type="match status" value="1"/>
</dbReference>